<dbReference type="PANTHER" id="PTHR10434">
    <property type="entry name" value="1-ACYL-SN-GLYCEROL-3-PHOSPHATE ACYLTRANSFERASE"/>
    <property type="match status" value="1"/>
</dbReference>
<dbReference type="PANTHER" id="PTHR10434:SF11">
    <property type="entry name" value="1-ACYL-SN-GLYCEROL-3-PHOSPHATE ACYLTRANSFERASE"/>
    <property type="match status" value="1"/>
</dbReference>
<dbReference type="SMART" id="SM00563">
    <property type="entry name" value="PlsC"/>
    <property type="match status" value="1"/>
</dbReference>
<dbReference type="Proteomes" id="UP000262073">
    <property type="component" value="Chromosome"/>
</dbReference>
<dbReference type="EMBL" id="CP031769">
    <property type="protein sequence ID" value="AXR07597.1"/>
    <property type="molecule type" value="Genomic_DNA"/>
</dbReference>
<dbReference type="OrthoDB" id="5290997at2"/>
<evidence type="ECO:0000313" key="13">
    <source>
        <dbReference type="Proteomes" id="UP000262073"/>
    </source>
</evidence>
<dbReference type="GO" id="GO:0006654">
    <property type="term" value="P:phosphatidic acid biosynthetic process"/>
    <property type="evidence" value="ECO:0007669"/>
    <property type="project" value="TreeGrafter"/>
</dbReference>
<evidence type="ECO:0000256" key="1">
    <source>
        <dbReference type="ARBA" id="ARBA00001141"/>
    </source>
</evidence>
<keyword evidence="10" id="KW-0812">Transmembrane</keyword>
<comment type="pathway">
    <text evidence="3">Lipid metabolism.</text>
</comment>
<keyword evidence="9" id="KW-0443">Lipid metabolism</keyword>
<proteinExistence type="inferred from homology"/>
<dbReference type="GO" id="GO:0005886">
    <property type="term" value="C:plasma membrane"/>
    <property type="evidence" value="ECO:0007669"/>
    <property type="project" value="TreeGrafter"/>
</dbReference>
<evidence type="ECO:0000256" key="9">
    <source>
        <dbReference type="RuleBase" id="RU361267"/>
    </source>
</evidence>
<dbReference type="InterPro" id="IPR002123">
    <property type="entry name" value="Plipid/glycerol_acylTrfase"/>
</dbReference>
<dbReference type="KEGG" id="salm:D0Y50_15255"/>
<dbReference type="Pfam" id="PF01553">
    <property type="entry name" value="Acyltransferase"/>
    <property type="match status" value="1"/>
</dbReference>
<feature type="domain" description="Phospholipid/glycerol acyltransferase" evidence="11">
    <location>
        <begin position="67"/>
        <end position="182"/>
    </location>
</feature>
<dbReference type="CDD" id="cd07989">
    <property type="entry name" value="LPLAT_AGPAT-like"/>
    <property type="match status" value="1"/>
</dbReference>
<comment type="domain">
    <text evidence="9">The HXXXXD motif is essential for acyltransferase activity and may constitute the binding site for the phosphate moiety of the glycerol-3-phosphate.</text>
</comment>
<dbReference type="UniPathway" id="UPA00557">
    <property type="reaction ID" value="UER00613"/>
</dbReference>
<dbReference type="NCBIfam" id="TIGR00530">
    <property type="entry name" value="AGP_acyltrn"/>
    <property type="match status" value="1"/>
</dbReference>
<sequence length="241" mass="26961">MLAIIRVLALLISFIIINLVVFVVCVCRPFHRNNVHFAGNAYACMAPILGLKVIVRPSPEIDLSKAYVYIANHQNTYDIVTICKAAMPGVVTVGKKSLKWIPVFGLIYWLSGNIMIDRKNSGRARDTLTLAGKKIRQRKTSVWVFPEGTRSNGRGILPFKSGAFRLAKAVNEPVVMVTASNVHNKVKWNRWNNGVVLVELSAPQALTEEKSVKGWTDYFHQSMQQKASDLNAQVAELEKKR</sequence>
<dbReference type="RefSeq" id="WP_108567425.1">
    <property type="nucleotide sequence ID" value="NZ_CP031769.1"/>
</dbReference>
<keyword evidence="9" id="KW-0444">Lipid biosynthesis</keyword>
<gene>
    <name evidence="12" type="ORF">D0Y50_15255</name>
</gene>
<evidence type="ECO:0000256" key="10">
    <source>
        <dbReference type="SAM" id="Phobius"/>
    </source>
</evidence>
<comment type="catalytic activity">
    <reaction evidence="1 9">
        <text>a 1-acyl-sn-glycero-3-phosphate + an acyl-CoA = a 1,2-diacyl-sn-glycero-3-phosphate + CoA</text>
        <dbReference type="Rhea" id="RHEA:19709"/>
        <dbReference type="ChEBI" id="CHEBI:57287"/>
        <dbReference type="ChEBI" id="CHEBI:57970"/>
        <dbReference type="ChEBI" id="CHEBI:58342"/>
        <dbReference type="ChEBI" id="CHEBI:58608"/>
        <dbReference type="EC" id="2.3.1.51"/>
    </reaction>
</comment>
<keyword evidence="10" id="KW-0472">Membrane</keyword>
<evidence type="ECO:0000256" key="8">
    <source>
        <dbReference type="ARBA" id="ARBA00023315"/>
    </source>
</evidence>
<comment type="pathway">
    <text evidence="2">Phospholipid metabolism; CDP-diacylglycerol biosynthesis; CDP-diacylglycerol from sn-glycerol 3-phosphate: step 2/3.</text>
</comment>
<comment type="similarity">
    <text evidence="4 9">Belongs to the 1-acyl-sn-glycerol-3-phosphate acyltransferase family.</text>
</comment>
<keyword evidence="10" id="KW-1133">Transmembrane helix</keyword>
<keyword evidence="9" id="KW-0594">Phospholipid biosynthesis</keyword>
<dbReference type="GO" id="GO:0016024">
    <property type="term" value="P:CDP-diacylglycerol biosynthetic process"/>
    <property type="evidence" value="ECO:0007669"/>
    <property type="project" value="UniProtKB-UniPathway"/>
</dbReference>
<keyword evidence="8 9" id="KW-0012">Acyltransferase</keyword>
<dbReference type="SUPFAM" id="SSF69593">
    <property type="entry name" value="Glycerol-3-phosphate (1)-acyltransferase"/>
    <property type="match status" value="1"/>
</dbReference>
<evidence type="ECO:0000256" key="4">
    <source>
        <dbReference type="ARBA" id="ARBA00008655"/>
    </source>
</evidence>
<evidence type="ECO:0000256" key="3">
    <source>
        <dbReference type="ARBA" id="ARBA00005189"/>
    </source>
</evidence>
<name>A0A346NPZ0_9ALTE</name>
<feature type="transmembrane region" description="Helical" evidence="10">
    <location>
        <begin position="7"/>
        <end position="31"/>
    </location>
</feature>
<dbReference type="GO" id="GO:0003841">
    <property type="term" value="F:1-acylglycerol-3-phosphate O-acyltransferase activity"/>
    <property type="evidence" value="ECO:0007669"/>
    <property type="project" value="UniProtKB-UniRule"/>
</dbReference>
<accession>A0A346NPZ0</accession>
<evidence type="ECO:0000256" key="6">
    <source>
        <dbReference type="ARBA" id="ARBA00016139"/>
    </source>
</evidence>
<keyword evidence="9" id="KW-1208">Phospholipid metabolism</keyword>
<evidence type="ECO:0000259" key="11">
    <source>
        <dbReference type="SMART" id="SM00563"/>
    </source>
</evidence>
<organism evidence="12 13">
    <name type="scientific">Salinimonas sediminis</name>
    <dbReference type="NCBI Taxonomy" id="2303538"/>
    <lineage>
        <taxon>Bacteria</taxon>
        <taxon>Pseudomonadati</taxon>
        <taxon>Pseudomonadota</taxon>
        <taxon>Gammaproteobacteria</taxon>
        <taxon>Alteromonadales</taxon>
        <taxon>Alteromonadaceae</taxon>
        <taxon>Alteromonas/Salinimonas group</taxon>
        <taxon>Salinimonas</taxon>
    </lineage>
</organism>
<keyword evidence="7 9" id="KW-0808">Transferase</keyword>
<evidence type="ECO:0000256" key="2">
    <source>
        <dbReference type="ARBA" id="ARBA00004728"/>
    </source>
</evidence>
<evidence type="ECO:0000313" key="12">
    <source>
        <dbReference type="EMBL" id="AXR07597.1"/>
    </source>
</evidence>
<dbReference type="EC" id="2.3.1.51" evidence="5 9"/>
<evidence type="ECO:0000256" key="7">
    <source>
        <dbReference type="ARBA" id="ARBA00022679"/>
    </source>
</evidence>
<dbReference type="AlphaFoldDB" id="A0A346NPZ0"/>
<protein>
    <recommendedName>
        <fullName evidence="6 9">1-acyl-sn-glycerol-3-phosphate acyltransferase</fullName>
        <ecNumber evidence="5 9">2.3.1.51</ecNumber>
    </recommendedName>
</protein>
<reference evidence="12 13" key="1">
    <citation type="submission" date="2018-08" db="EMBL/GenBank/DDBJ databases">
        <title>Salinimonas sediminis sp. nov., a piezophilic bacterium isolated from a deep-sea sediment sample from the New Britain Trench.</title>
        <authorList>
            <person name="Cao J."/>
        </authorList>
    </citation>
    <scope>NUCLEOTIDE SEQUENCE [LARGE SCALE GENOMIC DNA]</scope>
    <source>
        <strain evidence="12 13">N102</strain>
    </source>
</reference>
<dbReference type="InterPro" id="IPR004552">
    <property type="entry name" value="AGP_acyltrans"/>
</dbReference>
<keyword evidence="13" id="KW-1185">Reference proteome</keyword>
<evidence type="ECO:0000256" key="5">
    <source>
        <dbReference type="ARBA" id="ARBA00013211"/>
    </source>
</evidence>